<proteinExistence type="inferred from homology"/>
<dbReference type="PANTHER" id="PTHR10736">
    <property type="entry name" value="BESTROPHIN"/>
    <property type="match status" value="1"/>
</dbReference>
<comment type="similarity">
    <text evidence="5 6">Belongs to the anion channel-forming bestrophin (TC 1.A.46) family. Calcium-sensitive chloride channel subfamily.</text>
</comment>
<dbReference type="PANTHER" id="PTHR10736:SF0">
    <property type="entry name" value="BESTROPHIN HOMOLOG"/>
    <property type="match status" value="1"/>
</dbReference>
<dbReference type="GO" id="GO:0005886">
    <property type="term" value="C:plasma membrane"/>
    <property type="evidence" value="ECO:0007669"/>
    <property type="project" value="UniProtKB-SubCell"/>
</dbReference>
<comment type="subcellular location">
    <subcellularLocation>
        <location evidence="6">Cell membrane</location>
        <topology evidence="6">Multi-pass membrane protein</topology>
    </subcellularLocation>
    <subcellularLocation>
        <location evidence="1">Membrane</location>
    </subcellularLocation>
</comment>
<comment type="function">
    <text evidence="6">Forms chloride channels.</text>
</comment>
<accession>A0A183D192</accession>
<evidence type="ECO:0000256" key="4">
    <source>
        <dbReference type="ARBA" id="ARBA00023136"/>
    </source>
</evidence>
<evidence type="ECO:0000256" key="6">
    <source>
        <dbReference type="RuleBase" id="RU363126"/>
    </source>
</evidence>
<keyword evidence="6" id="KW-0407">Ion channel</keyword>
<name>A0A183D192_9BILA</name>
<organism evidence="7">
    <name type="scientific">Gongylonema pulchrum</name>
    <dbReference type="NCBI Taxonomy" id="637853"/>
    <lineage>
        <taxon>Eukaryota</taxon>
        <taxon>Metazoa</taxon>
        <taxon>Ecdysozoa</taxon>
        <taxon>Nematoda</taxon>
        <taxon>Chromadorea</taxon>
        <taxon>Rhabditida</taxon>
        <taxon>Spirurina</taxon>
        <taxon>Spiruromorpha</taxon>
        <taxon>Spiruroidea</taxon>
        <taxon>Gongylonematidae</taxon>
        <taxon>Gongylonema</taxon>
    </lineage>
</organism>
<dbReference type="AlphaFoldDB" id="A0A183D192"/>
<dbReference type="InterPro" id="IPR021134">
    <property type="entry name" value="Bestrophin-like"/>
</dbReference>
<sequence length="210" mass="24855">MFERTAMYFGNYLNDNNLMFILGFFLTCVATRWDVLLRNIGFIESLALFVSACVRGEDDESRMYRRTIVRHACLAQCLVLRDISVRVRRRFPTMESLIDAGFLTKKELDKFNSYKTSYDKFWVPISWSLTNVMNARRTEKQLKEFKACLQTLTNYDWVPLPLVYPQMLTISVYLYFAVCLFARQHFLSGVNSENVFCIIYYIYFCFSSYP</sequence>
<evidence type="ECO:0000256" key="2">
    <source>
        <dbReference type="ARBA" id="ARBA00022692"/>
    </source>
</evidence>
<evidence type="ECO:0000256" key="1">
    <source>
        <dbReference type="ARBA" id="ARBA00004370"/>
    </source>
</evidence>
<dbReference type="WBParaSite" id="GPUH_0000248801-mRNA-1">
    <property type="protein sequence ID" value="GPUH_0000248801-mRNA-1"/>
    <property type="gene ID" value="GPUH_0000248801"/>
</dbReference>
<dbReference type="GO" id="GO:0034707">
    <property type="term" value="C:chloride channel complex"/>
    <property type="evidence" value="ECO:0007669"/>
    <property type="project" value="UniProtKB-KW"/>
</dbReference>
<keyword evidence="4" id="KW-0472">Membrane</keyword>
<keyword evidence="2" id="KW-0812">Transmembrane</keyword>
<keyword evidence="6" id="KW-1003">Cell membrane</keyword>
<evidence type="ECO:0000256" key="5">
    <source>
        <dbReference type="ARBA" id="ARBA00034769"/>
    </source>
</evidence>
<reference evidence="7" key="1">
    <citation type="submission" date="2016-06" db="UniProtKB">
        <authorList>
            <consortium name="WormBaseParasite"/>
        </authorList>
    </citation>
    <scope>IDENTIFICATION</scope>
</reference>
<keyword evidence="3" id="KW-1133">Transmembrane helix</keyword>
<keyword evidence="6" id="KW-0406">Ion transport</keyword>
<dbReference type="Pfam" id="PF01062">
    <property type="entry name" value="Bestrophin"/>
    <property type="match status" value="1"/>
</dbReference>
<dbReference type="InterPro" id="IPR000615">
    <property type="entry name" value="Bestrophin"/>
</dbReference>
<keyword evidence="6" id="KW-0868">Chloride</keyword>
<evidence type="ECO:0000313" key="7">
    <source>
        <dbReference type="WBParaSite" id="GPUH_0000248801-mRNA-1"/>
    </source>
</evidence>
<keyword evidence="6" id="KW-0869">Chloride channel</keyword>
<evidence type="ECO:0000256" key="3">
    <source>
        <dbReference type="ARBA" id="ARBA00022989"/>
    </source>
</evidence>
<keyword evidence="6" id="KW-0813">Transport</keyword>
<dbReference type="GO" id="GO:0005254">
    <property type="term" value="F:chloride channel activity"/>
    <property type="evidence" value="ECO:0007669"/>
    <property type="project" value="UniProtKB-KW"/>
</dbReference>
<protein>
    <recommendedName>
        <fullName evidence="6">Bestrophin homolog</fullName>
    </recommendedName>
</protein>